<gene>
    <name evidence="1" type="ORF">c0_g1_i1</name>
</gene>
<dbReference type="EMBL" id="GDHF01019310">
    <property type="protein sequence ID" value="JAI33004.1"/>
    <property type="molecule type" value="Transcribed_RNA"/>
</dbReference>
<reference evidence="1" key="1">
    <citation type="submission" date="2015-06" db="EMBL/GenBank/DDBJ databases">
        <authorList>
            <person name="Hoefler B.C."/>
            <person name="Straight P.D."/>
        </authorList>
    </citation>
    <scope>NUCLEOTIDE SEQUENCE</scope>
</reference>
<feature type="non-terminal residue" evidence="1">
    <location>
        <position position="1"/>
    </location>
</feature>
<organism evidence="1">
    <name type="scientific">Bactrocera latifrons</name>
    <name type="common">Malaysian fruit fly</name>
    <name type="synonym">Chaetodacus latifrons</name>
    <dbReference type="NCBI Taxonomy" id="174628"/>
    <lineage>
        <taxon>Eukaryota</taxon>
        <taxon>Metazoa</taxon>
        <taxon>Ecdysozoa</taxon>
        <taxon>Arthropoda</taxon>
        <taxon>Hexapoda</taxon>
        <taxon>Insecta</taxon>
        <taxon>Pterygota</taxon>
        <taxon>Neoptera</taxon>
        <taxon>Endopterygota</taxon>
        <taxon>Diptera</taxon>
        <taxon>Brachycera</taxon>
        <taxon>Muscomorpha</taxon>
        <taxon>Tephritoidea</taxon>
        <taxon>Tephritidae</taxon>
        <taxon>Bactrocera</taxon>
        <taxon>Bactrocera</taxon>
    </lineage>
</organism>
<protein>
    <submittedName>
        <fullName evidence="1">Uncharacterized protein</fullName>
    </submittedName>
</protein>
<name>A0A0K8V263_BACLA</name>
<dbReference type="AlphaFoldDB" id="A0A0K8V263"/>
<accession>A0A0K8V263</accession>
<evidence type="ECO:0000313" key="1">
    <source>
        <dbReference type="EMBL" id="JAI33004.1"/>
    </source>
</evidence>
<sequence length="99" mass="11561">DRVLLGGHFSYEYRRPVCCCRREQEARGRNYRRRDPNGGDLKRCVYQMHANVSRSDNNAKTCFFSHTYCLCVCVCARVYSAVLKIKCEIKLNKFIEASL</sequence>
<proteinExistence type="predicted"/>